<dbReference type="eggNOG" id="COG1433">
    <property type="taxonomic scope" value="Bacteria"/>
</dbReference>
<name>A0A081BWY0_VECG1</name>
<sequence length="119" mass="12484">MKICIPILQQNGFDSPISSHFGQASGFALIDEETNTLSFLLNSGTHHGGTKTPAELIAEAGANVVLCGGLGVKAVHLFEQYGIHVYNQASGTVAEVLKAYKAGQLPEATDATACQHHAH</sequence>
<gene>
    <name evidence="2" type="ORF">U27_03799</name>
</gene>
<dbReference type="PANTHER" id="PTHR42983:SF1">
    <property type="entry name" value="IRON-MOLYBDENUM PROTEIN"/>
    <property type="match status" value="1"/>
</dbReference>
<dbReference type="HOGENOM" id="CLU_104194_2_1_0"/>
<proteinExistence type="predicted"/>
<dbReference type="SUPFAM" id="SSF53146">
    <property type="entry name" value="Nitrogenase accessory factor-like"/>
    <property type="match status" value="1"/>
</dbReference>
<feature type="domain" description="Dinitrogenase iron-molybdenum cofactor biosynthesis" evidence="1">
    <location>
        <begin position="14"/>
        <end position="101"/>
    </location>
</feature>
<evidence type="ECO:0000313" key="3">
    <source>
        <dbReference type="Proteomes" id="UP000030661"/>
    </source>
</evidence>
<dbReference type="Proteomes" id="UP000030661">
    <property type="component" value="Unassembled WGS sequence"/>
</dbReference>
<reference evidence="2" key="1">
    <citation type="journal article" date="2015" name="PeerJ">
        <title>First genomic representation of candidate bacterial phylum KSB3 points to enhanced environmental sensing as a trigger of wastewater bulking.</title>
        <authorList>
            <person name="Sekiguchi Y."/>
            <person name="Ohashi A."/>
            <person name="Parks D.H."/>
            <person name="Yamauchi T."/>
            <person name="Tyson G.W."/>
            <person name="Hugenholtz P."/>
        </authorList>
    </citation>
    <scope>NUCLEOTIDE SEQUENCE [LARGE SCALE GENOMIC DNA]</scope>
</reference>
<evidence type="ECO:0000259" key="1">
    <source>
        <dbReference type="Pfam" id="PF02579"/>
    </source>
</evidence>
<dbReference type="PANTHER" id="PTHR42983">
    <property type="entry name" value="DINITROGENASE IRON-MOLYBDENUM COFACTOR PROTEIN-RELATED"/>
    <property type="match status" value="1"/>
</dbReference>
<dbReference type="InterPro" id="IPR003731">
    <property type="entry name" value="Di-Nase_FeMo-co_biosynth"/>
</dbReference>
<dbReference type="Gene3D" id="3.30.420.130">
    <property type="entry name" value="Dinitrogenase iron-molybdenum cofactor biosynthesis domain"/>
    <property type="match status" value="1"/>
</dbReference>
<dbReference type="EMBL" id="DF820465">
    <property type="protein sequence ID" value="GAK56835.1"/>
    <property type="molecule type" value="Genomic_DNA"/>
</dbReference>
<accession>A0A081BWY0</accession>
<dbReference type="InterPro" id="IPR036105">
    <property type="entry name" value="DiNase_FeMo-co_biosyn_sf"/>
</dbReference>
<keyword evidence="3" id="KW-1185">Reference proteome</keyword>
<dbReference type="Pfam" id="PF02579">
    <property type="entry name" value="Nitro_FeMo-Co"/>
    <property type="match status" value="1"/>
</dbReference>
<dbReference type="CDD" id="cd00851">
    <property type="entry name" value="MTH1175"/>
    <property type="match status" value="1"/>
</dbReference>
<dbReference type="InterPro" id="IPR033913">
    <property type="entry name" value="MTH1175_dom"/>
</dbReference>
<organism evidence="2">
    <name type="scientific">Vecturithrix granuli</name>
    <dbReference type="NCBI Taxonomy" id="1499967"/>
    <lineage>
        <taxon>Bacteria</taxon>
        <taxon>Candidatus Moduliflexota</taxon>
        <taxon>Candidatus Vecturitrichia</taxon>
        <taxon>Candidatus Vecturitrichales</taxon>
        <taxon>Candidatus Vecturitrichaceae</taxon>
        <taxon>Candidatus Vecturithrix</taxon>
    </lineage>
</organism>
<dbReference type="STRING" id="1499967.U27_03799"/>
<protein>
    <recommendedName>
        <fullName evidence="1">Dinitrogenase iron-molybdenum cofactor biosynthesis domain-containing protein</fullName>
    </recommendedName>
</protein>
<dbReference type="AlphaFoldDB" id="A0A081BWY0"/>
<evidence type="ECO:0000313" key="2">
    <source>
        <dbReference type="EMBL" id="GAK56835.1"/>
    </source>
</evidence>